<accession>A0A7J7Z525</accession>
<proteinExistence type="predicted"/>
<evidence type="ECO:0000313" key="3">
    <source>
        <dbReference type="Proteomes" id="UP000527355"/>
    </source>
</evidence>
<feature type="compositionally biased region" description="Polar residues" evidence="1">
    <location>
        <begin position="108"/>
        <end position="120"/>
    </location>
</feature>
<keyword evidence="3" id="KW-1185">Reference proteome</keyword>
<comment type="caution">
    <text evidence="2">The sequence shown here is derived from an EMBL/GenBank/DDBJ whole genome shotgun (WGS) entry which is preliminary data.</text>
</comment>
<dbReference type="AlphaFoldDB" id="A0A7J7Z525"/>
<sequence length="153" mass="16310">MNFMHQASSLYNKSLSDCCCGMTRTTRRYDAHCPLGGKRSMQELSPGGQCAPTGGVTLSQKPGSWLVSTAATTGASPDSAAAGTAGWDEHKWLSALIQAPPWPPVTWRTATSPEESQTGRGMSGTERVQVGLRDPHRPPPSPPPMHEFHALGL</sequence>
<feature type="region of interest" description="Disordered" evidence="1">
    <location>
        <begin position="103"/>
        <end position="153"/>
    </location>
</feature>
<name>A0A7J7Z525_MYOMY</name>
<dbReference type="Proteomes" id="UP000527355">
    <property type="component" value="Unassembled WGS sequence"/>
</dbReference>
<evidence type="ECO:0000256" key="1">
    <source>
        <dbReference type="SAM" id="MobiDB-lite"/>
    </source>
</evidence>
<evidence type="ECO:0000313" key="2">
    <source>
        <dbReference type="EMBL" id="KAF6369016.1"/>
    </source>
</evidence>
<protein>
    <submittedName>
        <fullName evidence="2">Uncharacterized protein</fullName>
    </submittedName>
</protein>
<organism evidence="2 3">
    <name type="scientific">Myotis myotis</name>
    <name type="common">Greater mouse-eared bat</name>
    <name type="synonym">Vespertilio myotis</name>
    <dbReference type="NCBI Taxonomy" id="51298"/>
    <lineage>
        <taxon>Eukaryota</taxon>
        <taxon>Metazoa</taxon>
        <taxon>Chordata</taxon>
        <taxon>Craniata</taxon>
        <taxon>Vertebrata</taxon>
        <taxon>Euteleostomi</taxon>
        <taxon>Mammalia</taxon>
        <taxon>Eutheria</taxon>
        <taxon>Laurasiatheria</taxon>
        <taxon>Chiroptera</taxon>
        <taxon>Yangochiroptera</taxon>
        <taxon>Vespertilionidae</taxon>
        <taxon>Myotis</taxon>
    </lineage>
</organism>
<gene>
    <name evidence="2" type="ORF">mMyoMyo1_010422</name>
</gene>
<dbReference type="EMBL" id="JABWUV010000003">
    <property type="protein sequence ID" value="KAF6369016.1"/>
    <property type="molecule type" value="Genomic_DNA"/>
</dbReference>
<reference evidence="2 3" key="1">
    <citation type="journal article" date="2020" name="Nature">
        <title>Six reference-quality genomes reveal evolution of bat adaptations.</title>
        <authorList>
            <person name="Jebb D."/>
            <person name="Huang Z."/>
            <person name="Pippel M."/>
            <person name="Hughes G.M."/>
            <person name="Lavrichenko K."/>
            <person name="Devanna P."/>
            <person name="Winkler S."/>
            <person name="Jermiin L.S."/>
            <person name="Skirmuntt E.C."/>
            <person name="Katzourakis A."/>
            <person name="Burkitt-Gray L."/>
            <person name="Ray D.A."/>
            <person name="Sullivan K.A.M."/>
            <person name="Roscito J.G."/>
            <person name="Kirilenko B.M."/>
            <person name="Davalos L.M."/>
            <person name="Corthals A.P."/>
            <person name="Power M.L."/>
            <person name="Jones G."/>
            <person name="Ransome R.D."/>
            <person name="Dechmann D.K.N."/>
            <person name="Locatelli A.G."/>
            <person name="Puechmaille S.J."/>
            <person name="Fedrigo O."/>
            <person name="Jarvis E.D."/>
            <person name="Hiller M."/>
            <person name="Vernes S.C."/>
            <person name="Myers E.W."/>
            <person name="Teeling E.C."/>
        </authorList>
    </citation>
    <scope>NUCLEOTIDE SEQUENCE [LARGE SCALE GENOMIC DNA]</scope>
    <source>
        <strain evidence="2">MMyoMyo1</strain>
        <tissue evidence="2">Flight muscle</tissue>
    </source>
</reference>